<gene>
    <name evidence="2" type="ORF">F441_19880</name>
</gene>
<reference evidence="2 3" key="1">
    <citation type="submission" date="2013-11" db="EMBL/GenBank/DDBJ databases">
        <title>The Genome Sequence of Phytophthora parasitica CJ01A1.</title>
        <authorList>
            <consortium name="The Broad Institute Genomics Platform"/>
            <person name="Russ C."/>
            <person name="Tyler B."/>
            <person name="Panabieres F."/>
            <person name="Shan W."/>
            <person name="Tripathy S."/>
            <person name="Grunwald N."/>
            <person name="Machado M."/>
            <person name="Johnson C.S."/>
            <person name="Walker B."/>
            <person name="Young S.K."/>
            <person name="Zeng Q."/>
            <person name="Gargeya S."/>
            <person name="Fitzgerald M."/>
            <person name="Haas B."/>
            <person name="Abouelleil A."/>
            <person name="Allen A.W."/>
            <person name="Alvarado L."/>
            <person name="Arachchi H.M."/>
            <person name="Berlin A.M."/>
            <person name="Chapman S.B."/>
            <person name="Gainer-Dewar J."/>
            <person name="Goldberg J."/>
            <person name="Griggs A."/>
            <person name="Gujja S."/>
            <person name="Hansen M."/>
            <person name="Howarth C."/>
            <person name="Imamovic A."/>
            <person name="Ireland A."/>
            <person name="Larimer J."/>
            <person name="McCowan C."/>
            <person name="Murphy C."/>
            <person name="Pearson M."/>
            <person name="Poon T.W."/>
            <person name="Priest M."/>
            <person name="Roberts A."/>
            <person name="Saif S."/>
            <person name="Shea T."/>
            <person name="Sisk P."/>
            <person name="Sykes S."/>
            <person name="Wortman J."/>
            <person name="Nusbaum C."/>
            <person name="Birren B."/>
        </authorList>
    </citation>
    <scope>NUCLEOTIDE SEQUENCE [LARGE SCALE GENOMIC DNA]</scope>
    <source>
        <strain evidence="2 3">CJ01A1</strain>
    </source>
</reference>
<evidence type="ECO:0000313" key="3">
    <source>
        <dbReference type="Proteomes" id="UP000018958"/>
    </source>
</evidence>
<dbReference type="OrthoDB" id="8061146at2759"/>
<comment type="caution">
    <text evidence="2">The sequence shown here is derived from an EMBL/GenBank/DDBJ whole genome shotgun (WGS) entry which is preliminary data.</text>
</comment>
<name>W2W0I0_PHYNI</name>
<evidence type="ECO:0000256" key="1">
    <source>
        <dbReference type="SAM" id="MobiDB-lite"/>
    </source>
</evidence>
<dbReference type="EMBL" id="ANIX01003942">
    <property type="protein sequence ID" value="ETP03124.1"/>
    <property type="molecule type" value="Genomic_DNA"/>
</dbReference>
<dbReference type="AlphaFoldDB" id="W2W0I0"/>
<accession>W2W0I0</accession>
<sequence>MGWNSIGSPHGSISTLSQQDIPSMNLQQLLEEDQQENEGGLGRPSHGVWQAFDVIVPRWSTTKKQHPDVKCKLCSKEITHAQPKKISDPTFVGALERPTASALGITLHLENEHARH</sequence>
<organism evidence="2 3">
    <name type="scientific">Phytophthora nicotianae CJ01A1</name>
    <dbReference type="NCBI Taxonomy" id="1317063"/>
    <lineage>
        <taxon>Eukaryota</taxon>
        <taxon>Sar</taxon>
        <taxon>Stramenopiles</taxon>
        <taxon>Oomycota</taxon>
        <taxon>Peronosporomycetes</taxon>
        <taxon>Peronosporales</taxon>
        <taxon>Peronosporaceae</taxon>
        <taxon>Phytophthora</taxon>
    </lineage>
</organism>
<protein>
    <recommendedName>
        <fullName evidence="4">BED-type domain-containing protein</fullName>
    </recommendedName>
</protein>
<dbReference type="Proteomes" id="UP000018958">
    <property type="component" value="Unassembled WGS sequence"/>
</dbReference>
<evidence type="ECO:0008006" key="4">
    <source>
        <dbReference type="Google" id="ProtNLM"/>
    </source>
</evidence>
<feature type="region of interest" description="Disordered" evidence="1">
    <location>
        <begin position="1"/>
        <end position="24"/>
    </location>
</feature>
<evidence type="ECO:0000313" key="2">
    <source>
        <dbReference type="EMBL" id="ETP03124.1"/>
    </source>
</evidence>
<proteinExistence type="predicted"/>